<dbReference type="AlphaFoldDB" id="A0AA38Z2H8"/>
<dbReference type="InterPro" id="IPR009721">
    <property type="entry name" value="O-acyltransferase_WSD1_C"/>
</dbReference>
<dbReference type="GO" id="GO:0019432">
    <property type="term" value="P:triglyceride biosynthetic process"/>
    <property type="evidence" value="ECO:0007669"/>
    <property type="project" value="TreeGrafter"/>
</dbReference>
<dbReference type="PANTHER" id="PTHR31650:SF74">
    <property type="entry name" value="O-ACYLTRANSFERASE WSD1-LIKE"/>
    <property type="match status" value="1"/>
</dbReference>
<reference evidence="2 3" key="1">
    <citation type="journal article" date="2023" name="BMC Biotechnol.">
        <title>Vitis rotundifolia cv Carlos genome sequencing.</title>
        <authorList>
            <person name="Huff M."/>
            <person name="Hulse-Kemp A."/>
            <person name="Scheffler B."/>
            <person name="Youngblood R."/>
            <person name="Simpson S."/>
            <person name="Babiker E."/>
            <person name="Staton M."/>
        </authorList>
    </citation>
    <scope>NUCLEOTIDE SEQUENCE [LARGE SCALE GENOMIC DNA]</scope>
    <source>
        <tissue evidence="2">Leaf</tissue>
    </source>
</reference>
<sequence>MFVATALFLKDTVTPLSGGQEKGDGLGSRRFVYRTVSLDDIKLIKNGMKTTINDVVMGVSLAGLSRYLNRRYGEDKEDKGATEKKNNLPKNIRLRATLLMNIRPSPGIHALADMMEKGSKAKWGNWIGSVLLPFVIALRDDPLDYVRQAKATIDRKKHSREAIFTFFIIKMVLKLFGIKAAAFLYHRVPNHTTMCFSNIIGPVEEIGFYGHPMVFLAPSVYGQPHGLMIHFQSYINKMTLVLSVKEEIVPDPHQLCNDLEESLKLIKDAVIAKGLVEENSTKST</sequence>
<organism evidence="2 3">
    <name type="scientific">Vitis rotundifolia</name>
    <name type="common">Muscadine grape</name>
    <dbReference type="NCBI Taxonomy" id="103349"/>
    <lineage>
        <taxon>Eukaryota</taxon>
        <taxon>Viridiplantae</taxon>
        <taxon>Streptophyta</taxon>
        <taxon>Embryophyta</taxon>
        <taxon>Tracheophyta</taxon>
        <taxon>Spermatophyta</taxon>
        <taxon>Magnoliopsida</taxon>
        <taxon>eudicotyledons</taxon>
        <taxon>Gunneridae</taxon>
        <taxon>Pentapetalae</taxon>
        <taxon>rosids</taxon>
        <taxon>Vitales</taxon>
        <taxon>Vitaceae</taxon>
        <taxon>Viteae</taxon>
        <taxon>Vitis</taxon>
    </lineage>
</organism>
<dbReference type="Pfam" id="PF06974">
    <property type="entry name" value="WS_DGAT_C"/>
    <property type="match status" value="1"/>
</dbReference>
<evidence type="ECO:0000313" key="3">
    <source>
        <dbReference type="Proteomes" id="UP001168098"/>
    </source>
</evidence>
<gene>
    <name evidence="2" type="ORF">PVL29_020188</name>
</gene>
<keyword evidence="3" id="KW-1185">Reference proteome</keyword>
<accession>A0AA38Z2H8</accession>
<evidence type="ECO:0000313" key="2">
    <source>
        <dbReference type="EMBL" id="KAJ9681180.1"/>
    </source>
</evidence>
<dbReference type="GO" id="GO:0008374">
    <property type="term" value="F:O-acyltransferase activity"/>
    <property type="evidence" value="ECO:0007669"/>
    <property type="project" value="InterPro"/>
</dbReference>
<dbReference type="GO" id="GO:0005886">
    <property type="term" value="C:plasma membrane"/>
    <property type="evidence" value="ECO:0007669"/>
    <property type="project" value="TreeGrafter"/>
</dbReference>
<dbReference type="EMBL" id="JARBHA010000015">
    <property type="protein sequence ID" value="KAJ9681180.1"/>
    <property type="molecule type" value="Genomic_DNA"/>
</dbReference>
<dbReference type="InterPro" id="IPR045034">
    <property type="entry name" value="O-acyltransferase_WSD1-like"/>
</dbReference>
<dbReference type="Proteomes" id="UP001168098">
    <property type="component" value="Unassembled WGS sequence"/>
</dbReference>
<name>A0AA38Z2H8_VITRO</name>
<comment type="caution">
    <text evidence="2">The sequence shown here is derived from an EMBL/GenBank/DDBJ whole genome shotgun (WGS) entry which is preliminary data.</text>
</comment>
<proteinExistence type="predicted"/>
<protein>
    <recommendedName>
        <fullName evidence="1">O-acyltransferase WSD1 C-terminal domain-containing protein</fullName>
    </recommendedName>
</protein>
<feature type="domain" description="O-acyltransferase WSD1 C-terminal" evidence="1">
    <location>
        <begin position="123"/>
        <end position="267"/>
    </location>
</feature>
<dbReference type="PANTHER" id="PTHR31650">
    <property type="entry name" value="O-ACYLTRANSFERASE (WSD1-LIKE) FAMILY PROTEIN"/>
    <property type="match status" value="1"/>
</dbReference>
<evidence type="ECO:0000259" key="1">
    <source>
        <dbReference type="Pfam" id="PF06974"/>
    </source>
</evidence>